<dbReference type="RefSeq" id="WP_183897021.1">
    <property type="nucleotide sequence ID" value="NZ_JACIDV010000009.1"/>
</dbReference>
<comment type="caution">
    <text evidence="2">The sequence shown here is derived from an EMBL/GenBank/DDBJ whole genome shotgun (WGS) entry which is preliminary data.</text>
</comment>
<feature type="compositionally biased region" description="Polar residues" evidence="1">
    <location>
        <begin position="63"/>
        <end position="93"/>
    </location>
</feature>
<feature type="region of interest" description="Disordered" evidence="1">
    <location>
        <begin position="1"/>
        <end position="203"/>
    </location>
</feature>
<organism evidence="2 3">
    <name type="scientific">Rhizobium skierniewicense</name>
    <dbReference type="NCBI Taxonomy" id="984260"/>
    <lineage>
        <taxon>Bacteria</taxon>
        <taxon>Pseudomonadati</taxon>
        <taxon>Pseudomonadota</taxon>
        <taxon>Alphaproteobacteria</taxon>
        <taxon>Hyphomicrobiales</taxon>
        <taxon>Rhizobiaceae</taxon>
        <taxon>Rhizobium/Agrobacterium group</taxon>
        <taxon>Rhizobium</taxon>
    </lineage>
</organism>
<evidence type="ECO:0000313" key="3">
    <source>
        <dbReference type="Proteomes" id="UP000565286"/>
    </source>
</evidence>
<feature type="compositionally biased region" description="Polar residues" evidence="1">
    <location>
        <begin position="154"/>
        <end position="170"/>
    </location>
</feature>
<dbReference type="EMBL" id="JACIDV010000009">
    <property type="protein sequence ID" value="MBB3947145.1"/>
    <property type="molecule type" value="Genomic_DNA"/>
</dbReference>
<feature type="compositionally biased region" description="Low complexity" evidence="1">
    <location>
        <begin position="171"/>
        <end position="191"/>
    </location>
</feature>
<gene>
    <name evidence="2" type="ORF">GGQ73_003111</name>
</gene>
<feature type="compositionally biased region" description="Low complexity" evidence="1">
    <location>
        <begin position="22"/>
        <end position="50"/>
    </location>
</feature>
<accession>A0A7W6CEK9</accession>
<evidence type="ECO:0000313" key="2">
    <source>
        <dbReference type="EMBL" id="MBB3947145.1"/>
    </source>
</evidence>
<feature type="region of interest" description="Disordered" evidence="1">
    <location>
        <begin position="257"/>
        <end position="279"/>
    </location>
</feature>
<name>A0A7W6CEK9_9HYPH</name>
<reference evidence="2 3" key="1">
    <citation type="submission" date="2020-08" db="EMBL/GenBank/DDBJ databases">
        <title>Genomic Encyclopedia of Type Strains, Phase IV (KMG-IV): sequencing the most valuable type-strain genomes for metagenomic binning, comparative biology and taxonomic classification.</title>
        <authorList>
            <person name="Goeker M."/>
        </authorList>
    </citation>
    <scope>NUCLEOTIDE SEQUENCE [LARGE SCALE GENOMIC DNA]</scope>
    <source>
        <strain evidence="2 3">DSM 26438</strain>
    </source>
</reference>
<proteinExistence type="predicted"/>
<protein>
    <submittedName>
        <fullName evidence="2">Uncharacterized protein</fullName>
    </submittedName>
</protein>
<evidence type="ECO:0000256" key="1">
    <source>
        <dbReference type="SAM" id="MobiDB-lite"/>
    </source>
</evidence>
<dbReference type="AlphaFoldDB" id="A0A7W6CEK9"/>
<dbReference type="Proteomes" id="UP000565286">
    <property type="component" value="Unassembled WGS sequence"/>
</dbReference>
<sequence>MLEALFPPRTTPATGSTGGQSSGTTTSSGSASSGPASQTTTQPAASTPTTAEDKDTDDGTYSPAPTQPATSESQPVDGQPTTDETASAQSPSASAGDADDQPVASAPIEDTGPEPTNAPEKSQPTDSEPVADEPTASNDNDAEAGKSMPVENGTAGSSAPIQGTNGSVPQTASPSTPVASAPVAVRRPVSSDGPVRTERPFQFDAVETRSSLRRLADEEQAAADAARNHAAEVQKNRILRGLLDAIANTDPAVTKSTLLADTDTQEPKPSLVETYYAQA</sequence>
<keyword evidence="3" id="KW-1185">Reference proteome</keyword>